<dbReference type="Gene3D" id="1.10.8.60">
    <property type="match status" value="1"/>
</dbReference>
<dbReference type="PROSITE" id="PS00688">
    <property type="entry name" value="SIGMA54_INTERACT_3"/>
    <property type="match status" value="1"/>
</dbReference>
<dbReference type="SUPFAM" id="SSF52540">
    <property type="entry name" value="P-loop containing nucleoside triphosphate hydrolases"/>
    <property type="match status" value="1"/>
</dbReference>
<dbReference type="PANTHER" id="PTHR32071:SF81">
    <property type="entry name" value="PROPIONATE CATABOLISM OPERON REGULATORY PROTEIN"/>
    <property type="match status" value="1"/>
</dbReference>
<dbReference type="InterPro" id="IPR027417">
    <property type="entry name" value="P-loop_NTPase"/>
</dbReference>
<dbReference type="Gene3D" id="3.40.50.2300">
    <property type="match status" value="1"/>
</dbReference>
<dbReference type="InterPro" id="IPR002078">
    <property type="entry name" value="Sigma_54_int"/>
</dbReference>
<dbReference type="OrthoDB" id="9782110at2"/>
<proteinExistence type="predicted"/>
<dbReference type="FunFam" id="3.40.50.300:FF:000006">
    <property type="entry name" value="DNA-binding transcriptional regulator NtrC"/>
    <property type="match status" value="1"/>
</dbReference>
<dbReference type="Gene3D" id="1.10.10.60">
    <property type="entry name" value="Homeodomain-like"/>
    <property type="match status" value="1"/>
</dbReference>
<dbReference type="SMART" id="SM00382">
    <property type="entry name" value="AAA"/>
    <property type="match status" value="1"/>
</dbReference>
<name>A0A098LBU5_9BACT</name>
<dbReference type="InterPro" id="IPR011006">
    <property type="entry name" value="CheY-like_superfamily"/>
</dbReference>
<dbReference type="Pfam" id="PF25601">
    <property type="entry name" value="AAA_lid_14"/>
    <property type="match status" value="1"/>
</dbReference>
<dbReference type="PANTHER" id="PTHR32071">
    <property type="entry name" value="TRANSCRIPTIONAL REGULATORY PROTEIN"/>
    <property type="match status" value="1"/>
</dbReference>
<organism evidence="9 10">
    <name type="scientific">Sporocytophaga myxococcoides</name>
    <dbReference type="NCBI Taxonomy" id="153721"/>
    <lineage>
        <taxon>Bacteria</taxon>
        <taxon>Pseudomonadati</taxon>
        <taxon>Bacteroidota</taxon>
        <taxon>Cytophagia</taxon>
        <taxon>Cytophagales</taxon>
        <taxon>Cytophagaceae</taxon>
        <taxon>Sporocytophaga</taxon>
    </lineage>
</organism>
<dbReference type="InterPro" id="IPR002197">
    <property type="entry name" value="HTH_Fis"/>
</dbReference>
<dbReference type="EMBL" id="BBLT01000002">
    <property type="protein sequence ID" value="GAL83892.1"/>
    <property type="molecule type" value="Genomic_DNA"/>
</dbReference>
<evidence type="ECO:0000259" key="7">
    <source>
        <dbReference type="PROSITE" id="PS50045"/>
    </source>
</evidence>
<dbReference type="Proteomes" id="UP000030185">
    <property type="component" value="Unassembled WGS sequence"/>
</dbReference>
<keyword evidence="1" id="KW-0547">Nucleotide-binding</keyword>
<feature type="modified residue" description="4-aspartylphosphate" evidence="6">
    <location>
        <position position="52"/>
    </location>
</feature>
<dbReference type="Gene3D" id="3.40.50.300">
    <property type="entry name" value="P-loop containing nucleotide triphosphate hydrolases"/>
    <property type="match status" value="1"/>
</dbReference>
<dbReference type="GO" id="GO:0005524">
    <property type="term" value="F:ATP binding"/>
    <property type="evidence" value="ECO:0007669"/>
    <property type="project" value="UniProtKB-KW"/>
</dbReference>
<dbReference type="AlphaFoldDB" id="A0A098LBU5"/>
<dbReference type="InterPro" id="IPR003593">
    <property type="entry name" value="AAA+_ATPase"/>
</dbReference>
<protein>
    <submittedName>
        <fullName evidence="9">Transcriptional regulatory protein ZraR</fullName>
    </submittedName>
</protein>
<dbReference type="Pfam" id="PF02954">
    <property type="entry name" value="HTH_8"/>
    <property type="match status" value="1"/>
</dbReference>
<dbReference type="PROSITE" id="PS50045">
    <property type="entry name" value="SIGMA54_INTERACT_4"/>
    <property type="match status" value="1"/>
</dbReference>
<evidence type="ECO:0000313" key="10">
    <source>
        <dbReference type="Proteomes" id="UP000030185"/>
    </source>
</evidence>
<evidence type="ECO:0000259" key="8">
    <source>
        <dbReference type="PROSITE" id="PS50110"/>
    </source>
</evidence>
<evidence type="ECO:0000313" key="9">
    <source>
        <dbReference type="EMBL" id="GAL83892.1"/>
    </source>
</evidence>
<dbReference type="GO" id="GO:0000160">
    <property type="term" value="P:phosphorelay signal transduction system"/>
    <property type="evidence" value="ECO:0007669"/>
    <property type="project" value="InterPro"/>
</dbReference>
<dbReference type="SUPFAM" id="SSF46689">
    <property type="entry name" value="Homeodomain-like"/>
    <property type="match status" value="1"/>
</dbReference>
<dbReference type="PROSITE" id="PS50110">
    <property type="entry name" value="RESPONSE_REGULATORY"/>
    <property type="match status" value="1"/>
</dbReference>
<dbReference type="InterPro" id="IPR025944">
    <property type="entry name" value="Sigma_54_int_dom_CS"/>
</dbReference>
<sequence length="450" mass="50117">MKHILVIDDDPVFRLMLETFLTKNNFLVTSVGTSSDALRTIKKTLFSLCLVDLRLPDINGLELLKEIKNLTPDLPLILMTSFVDVRTAVKAIKSGAYEYITKPVNTDELIIAIQSALKSDNKVSKETPSTEDTSFYHYGRSKSSLETLKAIELVAPTNLSVLINGESGTGKEFAARLIHARSKRNNKPFVAIDCGVLSAELGPSELFGHVKGAFTGAGFDKAGHFELADGGSIFLDEIGNLPMEVQVMLLRVIQERQIRRVGAGKSQEIDVRIIAATNDNLKDSVAKGLFREDLYHRLNEFSVSVPSLRERKEDIEGFILKFMKDANKELGKSIEGFSEEAMDIMVKYSWPGNLRELKNVVKKTVLMTDSTGQSVVSPEIIPYELRVSPGISSENTFGGYDLKAASLKQEREYILSVLEKVKYNKSSAARILNIDRKTLYNKLKLFNIEI</sequence>
<keyword evidence="2" id="KW-0067">ATP-binding</keyword>
<dbReference type="PRINTS" id="PR01590">
    <property type="entry name" value="HTHFIS"/>
</dbReference>
<dbReference type="Pfam" id="PF00158">
    <property type="entry name" value="Sigma54_activat"/>
    <property type="match status" value="1"/>
</dbReference>
<gene>
    <name evidence="9" type="ORF">MYP_1120</name>
</gene>
<dbReference type="STRING" id="153721.MYP_1120"/>
<feature type="domain" description="Response regulatory" evidence="8">
    <location>
        <begin position="3"/>
        <end position="117"/>
    </location>
</feature>
<dbReference type="InterPro" id="IPR058031">
    <property type="entry name" value="AAA_lid_NorR"/>
</dbReference>
<keyword evidence="6" id="KW-0597">Phosphoprotein</keyword>
<evidence type="ECO:0000256" key="3">
    <source>
        <dbReference type="ARBA" id="ARBA00023015"/>
    </source>
</evidence>
<accession>A0A098LBU5</accession>
<feature type="domain" description="Sigma-54 factor interaction" evidence="7">
    <location>
        <begin position="137"/>
        <end position="366"/>
    </location>
</feature>
<dbReference type="SMART" id="SM00448">
    <property type="entry name" value="REC"/>
    <property type="match status" value="1"/>
</dbReference>
<dbReference type="eggNOG" id="COG2204">
    <property type="taxonomic scope" value="Bacteria"/>
</dbReference>
<evidence type="ECO:0000256" key="2">
    <source>
        <dbReference type="ARBA" id="ARBA00022840"/>
    </source>
</evidence>
<keyword evidence="4" id="KW-0238">DNA-binding</keyword>
<dbReference type="CDD" id="cd00009">
    <property type="entry name" value="AAA"/>
    <property type="match status" value="1"/>
</dbReference>
<dbReference type="GO" id="GO:0043565">
    <property type="term" value="F:sequence-specific DNA binding"/>
    <property type="evidence" value="ECO:0007669"/>
    <property type="project" value="InterPro"/>
</dbReference>
<dbReference type="RefSeq" id="WP_081990406.1">
    <property type="nucleotide sequence ID" value="NZ_BBLT01000002.1"/>
</dbReference>
<comment type="caution">
    <text evidence="9">The sequence shown here is derived from an EMBL/GenBank/DDBJ whole genome shotgun (WGS) entry which is preliminary data.</text>
</comment>
<dbReference type="Pfam" id="PF00072">
    <property type="entry name" value="Response_reg"/>
    <property type="match status" value="1"/>
</dbReference>
<keyword evidence="3" id="KW-0805">Transcription regulation</keyword>
<dbReference type="InterPro" id="IPR009057">
    <property type="entry name" value="Homeodomain-like_sf"/>
</dbReference>
<keyword evidence="5" id="KW-0804">Transcription</keyword>
<reference evidence="9 10" key="1">
    <citation type="submission" date="2014-09" db="EMBL/GenBank/DDBJ databases">
        <title>Sporocytophaga myxococcoides PG-01 genome sequencing.</title>
        <authorList>
            <person name="Liu L."/>
            <person name="Gao P.J."/>
            <person name="Chen G.J."/>
            <person name="Wang L.S."/>
        </authorList>
    </citation>
    <scope>NUCLEOTIDE SEQUENCE [LARGE SCALE GENOMIC DNA]</scope>
    <source>
        <strain evidence="9 10">PG-01</strain>
    </source>
</reference>
<evidence type="ECO:0000256" key="6">
    <source>
        <dbReference type="PROSITE-ProRule" id="PRU00169"/>
    </source>
</evidence>
<evidence type="ECO:0000256" key="5">
    <source>
        <dbReference type="ARBA" id="ARBA00023163"/>
    </source>
</evidence>
<dbReference type="InterPro" id="IPR025943">
    <property type="entry name" value="Sigma_54_int_dom_ATP-bd_2"/>
</dbReference>
<evidence type="ECO:0000256" key="1">
    <source>
        <dbReference type="ARBA" id="ARBA00022741"/>
    </source>
</evidence>
<dbReference type="InterPro" id="IPR001789">
    <property type="entry name" value="Sig_transdc_resp-reg_receiver"/>
</dbReference>
<dbReference type="PROSITE" id="PS00676">
    <property type="entry name" value="SIGMA54_INTERACT_2"/>
    <property type="match status" value="1"/>
</dbReference>
<dbReference type="SUPFAM" id="SSF52172">
    <property type="entry name" value="CheY-like"/>
    <property type="match status" value="1"/>
</dbReference>
<dbReference type="GO" id="GO:0006355">
    <property type="term" value="P:regulation of DNA-templated transcription"/>
    <property type="evidence" value="ECO:0007669"/>
    <property type="project" value="InterPro"/>
</dbReference>
<keyword evidence="10" id="KW-1185">Reference proteome</keyword>
<evidence type="ECO:0000256" key="4">
    <source>
        <dbReference type="ARBA" id="ARBA00023125"/>
    </source>
</evidence>